<evidence type="ECO:0000256" key="3">
    <source>
        <dbReference type="ARBA" id="ARBA00022670"/>
    </source>
</evidence>
<dbReference type="Proteomes" id="UP000235786">
    <property type="component" value="Unassembled WGS sequence"/>
</dbReference>
<keyword evidence="6" id="KW-0732">Signal</keyword>
<accession>A0A2J6REI7</accession>
<dbReference type="STRING" id="1149755.A0A2J6REI7"/>
<dbReference type="InterPro" id="IPR029058">
    <property type="entry name" value="AB_hydrolase_fold"/>
</dbReference>
<feature type="signal peptide" evidence="6">
    <location>
        <begin position="1"/>
        <end position="18"/>
    </location>
</feature>
<protein>
    <recommendedName>
        <fullName evidence="6">Carboxypeptidase</fullName>
        <ecNumber evidence="6">3.4.16.-</ecNumber>
    </recommendedName>
</protein>
<dbReference type="PANTHER" id="PTHR11802">
    <property type="entry name" value="SERINE PROTEASE FAMILY S10 SERINE CARBOXYPEPTIDASE"/>
    <property type="match status" value="1"/>
</dbReference>
<keyword evidence="5" id="KW-0325">Glycoprotein</keyword>
<keyword evidence="2 6" id="KW-0121">Carboxypeptidase</keyword>
<dbReference type="OrthoDB" id="443318at2759"/>
<reference evidence="7 8" key="1">
    <citation type="submission" date="2016-04" db="EMBL/GenBank/DDBJ databases">
        <title>A degradative enzymes factory behind the ericoid mycorrhizal symbiosis.</title>
        <authorList>
            <consortium name="DOE Joint Genome Institute"/>
            <person name="Martino E."/>
            <person name="Morin E."/>
            <person name="Grelet G."/>
            <person name="Kuo A."/>
            <person name="Kohler A."/>
            <person name="Daghino S."/>
            <person name="Barry K."/>
            <person name="Choi C."/>
            <person name="Cichocki N."/>
            <person name="Clum A."/>
            <person name="Copeland A."/>
            <person name="Hainaut M."/>
            <person name="Haridas S."/>
            <person name="Labutti K."/>
            <person name="Lindquist E."/>
            <person name="Lipzen A."/>
            <person name="Khouja H.-R."/>
            <person name="Murat C."/>
            <person name="Ohm R."/>
            <person name="Olson A."/>
            <person name="Spatafora J."/>
            <person name="Veneault-Fourrey C."/>
            <person name="Henrissat B."/>
            <person name="Grigoriev I."/>
            <person name="Martin F."/>
            <person name="Perotto S."/>
        </authorList>
    </citation>
    <scope>NUCLEOTIDE SEQUENCE [LARGE SCALE GENOMIC DNA]</scope>
    <source>
        <strain evidence="7 8">F</strain>
    </source>
</reference>
<dbReference type="SUPFAM" id="SSF53474">
    <property type="entry name" value="alpha/beta-Hydrolases"/>
    <property type="match status" value="1"/>
</dbReference>
<name>A0A2J6REI7_HYAVF</name>
<keyword evidence="4 6" id="KW-0378">Hydrolase</keyword>
<dbReference type="PROSITE" id="PS00131">
    <property type="entry name" value="CARBOXYPEPT_SER_SER"/>
    <property type="match status" value="1"/>
</dbReference>
<dbReference type="EC" id="3.4.16.-" evidence="6"/>
<comment type="similarity">
    <text evidence="1 6">Belongs to the peptidase S10 family.</text>
</comment>
<gene>
    <name evidence="7" type="ORF">L207DRAFT_636817</name>
</gene>
<proteinExistence type="inferred from homology"/>
<dbReference type="EMBL" id="KZ613950">
    <property type="protein sequence ID" value="PMD36916.1"/>
    <property type="molecule type" value="Genomic_DNA"/>
</dbReference>
<sequence length="497" mass="55088">MNLLLPAILACLVIHIYASFGATENHHQSSRSGLGISASVVERDGVKHTIFNHKATGSKIDFVTNSGICETTPGVNQYSGYFSVGTNSSYFFWFFEARHNPETAPLAAWFSGGPGCSSMLGLFQENGPCQFYDGSLTPSLNPYSWNEYANMLYIDQPAGTGFSYELGETASSVTCDDDEFCQPTGVINTTVEVNSTVSAAPFVWKFVQAFFQQFPQYENRDFGIFTESYGGHYGPEFTHYFKQQNEAIEKGTVIGEKVDLVALGINNGWYDSVIQERQEIEFYYKNSYYPLINESTYYSLINGYNEQCLPALMKCTGAYGSGLDFACMEADVQCSLAVDDPAGNAIDPLIDSYDIRQRGSDPIQFTPLDTYQAWLNDPAIMKAIGARGNYTECSTTNIPDQFDSTGDPARSLLPELSEVMGNLACANEVDYDDTHVFKQKDATDYTVDGAVAGEYKVEGNLNWLRVFDSGHYVAFFQPKLALQVFEQVMKGEQIHST</sequence>
<dbReference type="Gene3D" id="3.40.50.1820">
    <property type="entry name" value="alpha/beta hydrolase"/>
    <property type="match status" value="1"/>
</dbReference>
<evidence type="ECO:0000256" key="6">
    <source>
        <dbReference type="RuleBase" id="RU361156"/>
    </source>
</evidence>
<evidence type="ECO:0000313" key="8">
    <source>
        <dbReference type="Proteomes" id="UP000235786"/>
    </source>
</evidence>
<dbReference type="InterPro" id="IPR001563">
    <property type="entry name" value="Peptidase_S10"/>
</dbReference>
<evidence type="ECO:0000256" key="4">
    <source>
        <dbReference type="ARBA" id="ARBA00022801"/>
    </source>
</evidence>
<dbReference type="InterPro" id="IPR018202">
    <property type="entry name" value="Ser_caboxypep_ser_AS"/>
</dbReference>
<dbReference type="Pfam" id="PF00450">
    <property type="entry name" value="Peptidase_S10"/>
    <property type="match status" value="1"/>
</dbReference>
<evidence type="ECO:0000256" key="5">
    <source>
        <dbReference type="ARBA" id="ARBA00023180"/>
    </source>
</evidence>
<dbReference type="PANTHER" id="PTHR11802:SF453">
    <property type="entry name" value="S1, PUTATIVE-RELATED"/>
    <property type="match status" value="1"/>
</dbReference>
<evidence type="ECO:0000256" key="2">
    <source>
        <dbReference type="ARBA" id="ARBA00022645"/>
    </source>
</evidence>
<dbReference type="GO" id="GO:0004185">
    <property type="term" value="F:serine-type carboxypeptidase activity"/>
    <property type="evidence" value="ECO:0007669"/>
    <property type="project" value="UniProtKB-UniRule"/>
</dbReference>
<keyword evidence="3 6" id="KW-0645">Protease</keyword>
<dbReference type="PRINTS" id="PR00724">
    <property type="entry name" value="CRBOXYPTASEC"/>
</dbReference>
<dbReference type="GO" id="GO:0006508">
    <property type="term" value="P:proteolysis"/>
    <property type="evidence" value="ECO:0007669"/>
    <property type="project" value="UniProtKB-KW"/>
</dbReference>
<evidence type="ECO:0000256" key="1">
    <source>
        <dbReference type="ARBA" id="ARBA00009431"/>
    </source>
</evidence>
<organism evidence="7 8">
    <name type="scientific">Hyaloscypha variabilis (strain UAMH 11265 / GT02V1 / F)</name>
    <name type="common">Meliniomyces variabilis</name>
    <dbReference type="NCBI Taxonomy" id="1149755"/>
    <lineage>
        <taxon>Eukaryota</taxon>
        <taxon>Fungi</taxon>
        <taxon>Dikarya</taxon>
        <taxon>Ascomycota</taxon>
        <taxon>Pezizomycotina</taxon>
        <taxon>Leotiomycetes</taxon>
        <taxon>Helotiales</taxon>
        <taxon>Hyaloscyphaceae</taxon>
        <taxon>Hyaloscypha</taxon>
        <taxon>Hyaloscypha variabilis</taxon>
    </lineage>
</organism>
<dbReference type="GO" id="GO:0000324">
    <property type="term" value="C:fungal-type vacuole"/>
    <property type="evidence" value="ECO:0007669"/>
    <property type="project" value="TreeGrafter"/>
</dbReference>
<keyword evidence="8" id="KW-1185">Reference proteome</keyword>
<feature type="chain" id="PRO_5014207014" description="Carboxypeptidase" evidence="6">
    <location>
        <begin position="19"/>
        <end position="497"/>
    </location>
</feature>
<evidence type="ECO:0000313" key="7">
    <source>
        <dbReference type="EMBL" id="PMD36916.1"/>
    </source>
</evidence>
<dbReference type="AlphaFoldDB" id="A0A2J6REI7"/>